<dbReference type="InterPro" id="IPR029058">
    <property type="entry name" value="AB_hydrolase_fold"/>
</dbReference>
<dbReference type="Proteomes" id="UP000327013">
    <property type="component" value="Chromosome 2"/>
</dbReference>
<evidence type="ECO:0000313" key="2">
    <source>
        <dbReference type="EMBL" id="KAE8010066.1"/>
    </source>
</evidence>
<evidence type="ECO:0000313" key="3">
    <source>
        <dbReference type="Proteomes" id="UP000327013"/>
    </source>
</evidence>
<reference evidence="2 3" key="1">
    <citation type="submission" date="2019-06" db="EMBL/GenBank/DDBJ databases">
        <title>A chromosomal-level reference genome of Carpinus fangiana (Coryloideae, Betulaceae).</title>
        <authorList>
            <person name="Yang X."/>
            <person name="Wang Z."/>
            <person name="Zhang L."/>
            <person name="Hao G."/>
            <person name="Liu J."/>
            <person name="Yang Y."/>
        </authorList>
    </citation>
    <scope>NUCLEOTIDE SEQUENCE [LARGE SCALE GENOMIC DNA]</scope>
    <source>
        <strain evidence="2">Cfa_2016G</strain>
        <tissue evidence="2">Leaf</tissue>
    </source>
</reference>
<feature type="compositionally biased region" description="Basic residues" evidence="1">
    <location>
        <begin position="143"/>
        <end position="152"/>
    </location>
</feature>
<feature type="compositionally biased region" description="Basic and acidic residues" evidence="1">
    <location>
        <begin position="153"/>
        <end position="163"/>
    </location>
</feature>
<evidence type="ECO:0008006" key="4">
    <source>
        <dbReference type="Google" id="ProtNLM"/>
    </source>
</evidence>
<evidence type="ECO:0000256" key="1">
    <source>
        <dbReference type="SAM" id="MobiDB-lite"/>
    </source>
</evidence>
<accession>A0A5N6QTC1</accession>
<protein>
    <recommendedName>
        <fullName evidence="4">Alpha/beta hydrolase fold-3 domain-containing protein</fullName>
    </recommendedName>
</protein>
<dbReference type="EMBL" id="CM017322">
    <property type="protein sequence ID" value="KAE8010066.1"/>
    <property type="molecule type" value="Genomic_DNA"/>
</dbReference>
<gene>
    <name evidence="2" type="ORF">FH972_006461</name>
</gene>
<proteinExistence type="predicted"/>
<keyword evidence="3" id="KW-1185">Reference proteome</keyword>
<organism evidence="2 3">
    <name type="scientific">Carpinus fangiana</name>
    <dbReference type="NCBI Taxonomy" id="176857"/>
    <lineage>
        <taxon>Eukaryota</taxon>
        <taxon>Viridiplantae</taxon>
        <taxon>Streptophyta</taxon>
        <taxon>Embryophyta</taxon>
        <taxon>Tracheophyta</taxon>
        <taxon>Spermatophyta</taxon>
        <taxon>Magnoliopsida</taxon>
        <taxon>eudicotyledons</taxon>
        <taxon>Gunneridae</taxon>
        <taxon>Pentapetalae</taxon>
        <taxon>rosids</taxon>
        <taxon>fabids</taxon>
        <taxon>Fagales</taxon>
        <taxon>Betulaceae</taxon>
        <taxon>Carpinus</taxon>
    </lineage>
</organism>
<dbReference type="OrthoDB" id="1708434at2759"/>
<dbReference type="Gene3D" id="3.40.50.1820">
    <property type="entry name" value="alpha/beta hydrolase"/>
    <property type="match status" value="1"/>
</dbReference>
<name>A0A5N6QTC1_9ROSI</name>
<feature type="region of interest" description="Disordered" evidence="1">
    <location>
        <begin position="130"/>
        <end position="224"/>
    </location>
</feature>
<dbReference type="AlphaFoldDB" id="A0A5N6QTC1"/>
<sequence length="343" mass="37836">MTPHVPSMRVLFSKNSILPLHSTPRVCPINEVVDKENVVARDGSADELDEAEVVATAVMKLYSIFFKFLLKHWLQNQIQSLPDESDQFGVTSRPDETVAATNPSFANGVATKDIHIDPFTSLSIRIFFPDSALNPPEPDSRPPKPKPRTAKRPRLDPDPDHHPSKSPNSHYYPSHHNSYGPPTIPNNPKEEPRYSYGSANDMEGLNLMSSSGSGRGYKGYSSSQDNRRRLPVMLQFHGGGWGLTDREALRYGGAANAAQQTLSPIEPYIIGASETSSLTKQAIATTIFISSMITNLIYGNNKNPKAPIQAIRITTSIATDRARSQTGIFEQFGELGVFLFLEK</sequence>